<dbReference type="InterPro" id="IPR010982">
    <property type="entry name" value="Lambda_DNA-bd_dom_sf"/>
</dbReference>
<reference evidence="2" key="1">
    <citation type="journal article" date="2021" name="Front. Microbiol.">
        <title>Comprehensive Comparative Genomics and Phenotyping of Methylobacterium Species.</title>
        <authorList>
            <person name="Alessa O."/>
            <person name="Ogura Y."/>
            <person name="Fujitani Y."/>
            <person name="Takami H."/>
            <person name="Hayashi T."/>
            <person name="Sahin N."/>
            <person name="Tani A."/>
        </authorList>
    </citation>
    <scope>NUCLEOTIDE SEQUENCE</scope>
    <source>
        <strain evidence="2">LMG 23639</strain>
    </source>
</reference>
<dbReference type="EMBL" id="BPQR01000027">
    <property type="protein sequence ID" value="GJE06373.1"/>
    <property type="molecule type" value="Genomic_DNA"/>
</dbReference>
<dbReference type="InterPro" id="IPR001387">
    <property type="entry name" value="Cro/C1-type_HTH"/>
</dbReference>
<comment type="caution">
    <text evidence="2">The sequence shown here is derived from an EMBL/GenBank/DDBJ whole genome shotgun (WGS) entry which is preliminary data.</text>
</comment>
<keyword evidence="3" id="KW-1185">Reference proteome</keyword>
<dbReference type="Gene3D" id="1.10.260.40">
    <property type="entry name" value="lambda repressor-like DNA-binding domains"/>
    <property type="match status" value="1"/>
</dbReference>
<sequence>MSNIKAIDEERRRLDLSQHALCVAAGIDPSTYVRLKKGRTKASEGTLAKLRNALAIAAQREAAE</sequence>
<dbReference type="Pfam" id="PF01381">
    <property type="entry name" value="HTH_3"/>
    <property type="match status" value="1"/>
</dbReference>
<evidence type="ECO:0000313" key="2">
    <source>
        <dbReference type="EMBL" id="GJE06373.1"/>
    </source>
</evidence>
<dbReference type="SUPFAM" id="SSF47413">
    <property type="entry name" value="lambda repressor-like DNA-binding domains"/>
    <property type="match status" value="1"/>
</dbReference>
<feature type="domain" description="HTH cro/C1-type" evidence="1">
    <location>
        <begin position="7"/>
        <end position="60"/>
    </location>
</feature>
<organism evidence="2 3">
    <name type="scientific">Methylobacterium jeotgali</name>
    <dbReference type="NCBI Taxonomy" id="381630"/>
    <lineage>
        <taxon>Bacteria</taxon>
        <taxon>Pseudomonadati</taxon>
        <taxon>Pseudomonadota</taxon>
        <taxon>Alphaproteobacteria</taxon>
        <taxon>Hyphomicrobiales</taxon>
        <taxon>Methylobacteriaceae</taxon>
        <taxon>Methylobacterium</taxon>
    </lineage>
</organism>
<accession>A0ABQ4SV87</accession>
<dbReference type="PROSITE" id="PS50943">
    <property type="entry name" value="HTH_CROC1"/>
    <property type="match status" value="1"/>
</dbReference>
<dbReference type="Proteomes" id="UP001055102">
    <property type="component" value="Unassembled WGS sequence"/>
</dbReference>
<dbReference type="RefSeq" id="WP_164212813.1">
    <property type="nucleotide sequence ID" value="NZ_BPQR01000027.1"/>
</dbReference>
<gene>
    <name evidence="2" type="ORF">AOPFMNJM_1689</name>
</gene>
<evidence type="ECO:0000313" key="3">
    <source>
        <dbReference type="Proteomes" id="UP001055102"/>
    </source>
</evidence>
<name>A0ABQ4SV87_9HYPH</name>
<dbReference type="CDD" id="cd00093">
    <property type="entry name" value="HTH_XRE"/>
    <property type="match status" value="1"/>
</dbReference>
<evidence type="ECO:0000259" key="1">
    <source>
        <dbReference type="PROSITE" id="PS50943"/>
    </source>
</evidence>
<protein>
    <recommendedName>
        <fullName evidence="1">HTH cro/C1-type domain-containing protein</fullName>
    </recommendedName>
</protein>
<proteinExistence type="predicted"/>
<dbReference type="SMART" id="SM00530">
    <property type="entry name" value="HTH_XRE"/>
    <property type="match status" value="1"/>
</dbReference>
<reference evidence="2" key="2">
    <citation type="submission" date="2021-08" db="EMBL/GenBank/DDBJ databases">
        <authorList>
            <person name="Tani A."/>
            <person name="Ola A."/>
            <person name="Ogura Y."/>
            <person name="Katsura K."/>
            <person name="Hayashi T."/>
        </authorList>
    </citation>
    <scope>NUCLEOTIDE SEQUENCE</scope>
    <source>
        <strain evidence="2">LMG 23639</strain>
    </source>
</reference>